<organism evidence="8 9">
    <name type="scientific">Tilletia horrida</name>
    <dbReference type="NCBI Taxonomy" id="155126"/>
    <lineage>
        <taxon>Eukaryota</taxon>
        <taxon>Fungi</taxon>
        <taxon>Dikarya</taxon>
        <taxon>Basidiomycota</taxon>
        <taxon>Ustilaginomycotina</taxon>
        <taxon>Exobasidiomycetes</taxon>
        <taxon>Tilletiales</taxon>
        <taxon>Tilletiaceae</taxon>
        <taxon>Tilletia</taxon>
    </lineage>
</organism>
<dbReference type="FunFam" id="3.90.550.10:FF:000075">
    <property type="entry name" value="Probable UDP-N-acetylglucosamine pyrophosphorylase"/>
    <property type="match status" value="1"/>
</dbReference>
<comment type="similarity">
    <text evidence="2">Belongs to the UDPGP type 1 family.</text>
</comment>
<name>A0AAN6JLN6_9BASI</name>
<dbReference type="PANTHER" id="PTHR11952:SF2">
    <property type="entry name" value="LD24639P"/>
    <property type="match status" value="1"/>
</dbReference>
<dbReference type="SUPFAM" id="SSF53448">
    <property type="entry name" value="Nucleotide-diphospho-sugar transferases"/>
    <property type="match status" value="1"/>
</dbReference>
<dbReference type="InterPro" id="IPR002618">
    <property type="entry name" value="UDPGP_fam"/>
</dbReference>
<evidence type="ECO:0000256" key="1">
    <source>
        <dbReference type="ARBA" id="ARBA00005208"/>
    </source>
</evidence>
<dbReference type="InterPro" id="IPR029044">
    <property type="entry name" value="Nucleotide-diphossugar_trans"/>
</dbReference>
<evidence type="ECO:0000256" key="6">
    <source>
        <dbReference type="ARBA" id="ARBA00048493"/>
    </source>
</evidence>
<proteinExistence type="inferred from homology"/>
<dbReference type="EC" id="2.7.7.23" evidence="3"/>
<dbReference type="PANTHER" id="PTHR11952">
    <property type="entry name" value="UDP- GLUCOSE PYROPHOSPHORYLASE"/>
    <property type="match status" value="1"/>
</dbReference>
<evidence type="ECO:0000313" key="9">
    <source>
        <dbReference type="Proteomes" id="UP001176521"/>
    </source>
</evidence>
<evidence type="ECO:0000256" key="7">
    <source>
        <dbReference type="SAM" id="MobiDB-lite"/>
    </source>
</evidence>
<dbReference type="CDD" id="cd04193">
    <property type="entry name" value="UDPGlcNAc_PPase"/>
    <property type="match status" value="1"/>
</dbReference>
<feature type="region of interest" description="Disordered" evidence="7">
    <location>
        <begin position="57"/>
        <end position="89"/>
    </location>
</feature>
<sequence>MSDIDALKARYAAAGQAHLFDHWDTLSAEQQHALAAQLASIDVERVNTVYKTATKAEADANAQSASGSSSGGSSIRPPPKDSLIDTASGSSKAHQLGLQAVSQGKVALILMAGGQGTRLGSSAPKGTYDIELPSHKSLFQLQAERIVRLTQLAAQASNGSKAAIPWFIMTSEPTHQPTIDFFKKHNFFGLPSDDVVFFQQGTLPCLTDDGKIMLSPTGSVATAPDGNGGLYTALRSRIDANTEESPLSLMRARGIEYVHLYGVDNCLVRVADPVFVGGCIERNAKVGVKVVTKTDPAESVGVVALQNDKWGVIEYSEIPAGLASAREDEGGENAPLKFRAANIANHFYTLDFLEQEVPRFEAKMAFHIARKKIPTLARDAASGKWEQLKPTKPNGMKLELFVFDVFPFVDPARFAVHEVPREEEFSPLKNGKGAGSDCPETSRRDLLALQKKWLQAVEGAEVANGVEVEISPLISYAGEGLEKYKGHKFTSNAILEP</sequence>
<dbReference type="AlphaFoldDB" id="A0AAN6JLN6"/>
<dbReference type="GO" id="GO:0003977">
    <property type="term" value="F:UDP-N-acetylglucosamine diphosphorylase activity"/>
    <property type="evidence" value="ECO:0007669"/>
    <property type="project" value="UniProtKB-EC"/>
</dbReference>
<accession>A0AAN6JLN6</accession>
<evidence type="ECO:0000256" key="3">
    <source>
        <dbReference type="ARBA" id="ARBA00012457"/>
    </source>
</evidence>
<evidence type="ECO:0000256" key="4">
    <source>
        <dbReference type="ARBA" id="ARBA00022679"/>
    </source>
</evidence>
<protein>
    <recommendedName>
        <fullName evidence="3">UDP-N-acetylglucosamine diphosphorylase</fullName>
        <ecNumber evidence="3">2.7.7.23</ecNumber>
    </recommendedName>
</protein>
<keyword evidence="4" id="KW-0808">Transferase</keyword>
<keyword evidence="5" id="KW-0548">Nucleotidyltransferase</keyword>
<reference evidence="8" key="1">
    <citation type="journal article" date="2023" name="PhytoFront">
        <title>Draft Genome Resources of Seven Strains of Tilletia horrida, Causal Agent of Kernel Smut of Rice.</title>
        <authorList>
            <person name="Khanal S."/>
            <person name="Antony Babu S."/>
            <person name="Zhou X.G."/>
        </authorList>
    </citation>
    <scope>NUCLEOTIDE SEQUENCE</scope>
    <source>
        <strain evidence="8">TX3</strain>
    </source>
</reference>
<dbReference type="GO" id="GO:0006048">
    <property type="term" value="P:UDP-N-acetylglucosamine biosynthetic process"/>
    <property type="evidence" value="ECO:0007669"/>
    <property type="project" value="TreeGrafter"/>
</dbReference>
<feature type="compositionally biased region" description="Low complexity" evidence="7">
    <location>
        <begin position="64"/>
        <end position="74"/>
    </location>
</feature>
<dbReference type="Gene3D" id="3.90.550.10">
    <property type="entry name" value="Spore Coat Polysaccharide Biosynthesis Protein SpsA, Chain A"/>
    <property type="match status" value="1"/>
</dbReference>
<evidence type="ECO:0000256" key="5">
    <source>
        <dbReference type="ARBA" id="ARBA00022695"/>
    </source>
</evidence>
<dbReference type="Proteomes" id="UP001176521">
    <property type="component" value="Unassembled WGS sequence"/>
</dbReference>
<comment type="caution">
    <text evidence="8">The sequence shown here is derived from an EMBL/GenBank/DDBJ whole genome shotgun (WGS) entry which is preliminary data.</text>
</comment>
<comment type="pathway">
    <text evidence="1">Nucleotide-sugar biosynthesis; UDP-N-acetyl-alpha-D-glucosamine biosynthesis; UDP-N-acetyl-alpha-D-glucosamine from N-acetyl-alpha-D-glucosamine 1-phosphate: step 1/1.</text>
</comment>
<evidence type="ECO:0000313" key="8">
    <source>
        <dbReference type="EMBL" id="KAK0536173.1"/>
    </source>
</evidence>
<dbReference type="InterPro" id="IPR039741">
    <property type="entry name" value="UDP-sugar_pyrophosphorylase"/>
</dbReference>
<dbReference type="Pfam" id="PF01704">
    <property type="entry name" value="UDPGP"/>
    <property type="match status" value="1"/>
</dbReference>
<evidence type="ECO:0000256" key="2">
    <source>
        <dbReference type="ARBA" id="ARBA00010401"/>
    </source>
</evidence>
<keyword evidence="9" id="KW-1185">Reference proteome</keyword>
<dbReference type="EMBL" id="JAPDMQ010000081">
    <property type="protein sequence ID" value="KAK0536173.1"/>
    <property type="molecule type" value="Genomic_DNA"/>
</dbReference>
<gene>
    <name evidence="8" type="primary">UAP1</name>
    <name evidence="8" type="ORF">OC842_002074</name>
</gene>
<comment type="catalytic activity">
    <reaction evidence="6">
        <text>N-acetyl-alpha-D-glucosamine 1-phosphate + UTP + H(+) = UDP-N-acetyl-alpha-D-glucosamine + diphosphate</text>
        <dbReference type="Rhea" id="RHEA:13509"/>
        <dbReference type="ChEBI" id="CHEBI:15378"/>
        <dbReference type="ChEBI" id="CHEBI:33019"/>
        <dbReference type="ChEBI" id="CHEBI:46398"/>
        <dbReference type="ChEBI" id="CHEBI:57705"/>
        <dbReference type="ChEBI" id="CHEBI:57776"/>
        <dbReference type="EC" id="2.7.7.23"/>
    </reaction>
</comment>